<organism evidence="3 4">
    <name type="scientific">Eleginops maclovinus</name>
    <name type="common">Patagonian blennie</name>
    <name type="synonym">Eleginus maclovinus</name>
    <dbReference type="NCBI Taxonomy" id="56733"/>
    <lineage>
        <taxon>Eukaryota</taxon>
        <taxon>Metazoa</taxon>
        <taxon>Chordata</taxon>
        <taxon>Craniata</taxon>
        <taxon>Vertebrata</taxon>
        <taxon>Euteleostomi</taxon>
        <taxon>Actinopterygii</taxon>
        <taxon>Neopterygii</taxon>
        <taxon>Teleostei</taxon>
        <taxon>Neoteleostei</taxon>
        <taxon>Acanthomorphata</taxon>
        <taxon>Eupercaria</taxon>
        <taxon>Perciformes</taxon>
        <taxon>Notothenioidei</taxon>
        <taxon>Eleginopidae</taxon>
        <taxon>Eleginops</taxon>
    </lineage>
</organism>
<keyword evidence="1" id="KW-0472">Membrane</keyword>
<dbReference type="InterPro" id="IPR053311">
    <property type="entry name" value="Mucosal_Integrity_Assoc"/>
</dbReference>
<evidence type="ECO:0000313" key="4">
    <source>
        <dbReference type="Proteomes" id="UP001346869"/>
    </source>
</evidence>
<feature type="domain" description="SEA" evidence="2">
    <location>
        <begin position="19"/>
        <end position="136"/>
    </location>
</feature>
<comment type="caution">
    <text evidence="3">The sequence shown here is derived from an EMBL/GenBank/DDBJ whole genome shotgun (WGS) entry which is preliminary data.</text>
</comment>
<dbReference type="Proteomes" id="UP001346869">
    <property type="component" value="Unassembled WGS sequence"/>
</dbReference>
<name>A0AAN7WRN6_ELEMC</name>
<reference evidence="3 4" key="2">
    <citation type="journal article" date="2023" name="Mol. Biol. Evol.">
        <title>Genomics of Secondarily Temperate Adaptation in the Only Non-Antarctic Icefish.</title>
        <authorList>
            <person name="Rivera-Colon A.G."/>
            <person name="Rayamajhi N."/>
            <person name="Minhas B.F."/>
            <person name="Madrigal G."/>
            <person name="Bilyk K.T."/>
            <person name="Yoon V."/>
            <person name="Hune M."/>
            <person name="Gregory S."/>
            <person name="Cheng C.H.C."/>
            <person name="Catchen J.M."/>
        </authorList>
    </citation>
    <scope>NUCLEOTIDE SEQUENCE [LARGE SCALE GENOMIC DNA]</scope>
    <source>
        <strain evidence="3">JMC-PN-2008</strain>
    </source>
</reference>
<dbReference type="AlphaFoldDB" id="A0AAN7WRN6"/>
<dbReference type="PROSITE" id="PS50024">
    <property type="entry name" value="SEA"/>
    <property type="match status" value="1"/>
</dbReference>
<sequence length="360" mass="40181">MSCWIQWNLCEYVVTVEPDTLNRTVVVNVVINQDYKPEYDNEKSPEYKEFVGNFTKKMETYYTEKKIENFKGVVVTSVSPGAPAVRFSDKTLKKRRLPSEVYYRITPGANSVSVTHDVVLAIPNNASSNIIYDEDVKAVQDAVVGLMNCSVSDCVYNITTPPVVDKTEADLRGFCERVVDDAGIIKFYEIANVSGVITCVTVCSSLHTKTKQCYNKGMCRVYSNVGALCHCINQDSTWYLGDDCSLPISRTGFYIGISLTLGFLLLSVGGLTVFLLLNKRKQKMKEDIKNQQVNQWMTEDLEWSRSNSSDFKVNAGGLRNPSFTQDESDQEDLGSRCTAPFYALTSPSLDPDSRGFSGSD</sequence>
<gene>
    <name evidence="3" type="ORF">PBY51_006254</name>
</gene>
<evidence type="ECO:0000256" key="1">
    <source>
        <dbReference type="SAM" id="Phobius"/>
    </source>
</evidence>
<keyword evidence="1" id="KW-0812">Transmembrane</keyword>
<keyword evidence="1" id="KW-1133">Transmembrane helix</keyword>
<feature type="transmembrane region" description="Helical" evidence="1">
    <location>
        <begin position="253"/>
        <end position="277"/>
    </location>
</feature>
<evidence type="ECO:0000313" key="3">
    <source>
        <dbReference type="EMBL" id="KAK5848660.1"/>
    </source>
</evidence>
<proteinExistence type="predicted"/>
<protein>
    <recommendedName>
        <fullName evidence="2">SEA domain-containing protein</fullName>
    </recommendedName>
</protein>
<evidence type="ECO:0000259" key="2">
    <source>
        <dbReference type="PROSITE" id="PS50024"/>
    </source>
</evidence>
<keyword evidence="4" id="KW-1185">Reference proteome</keyword>
<accession>A0AAN7WRN6</accession>
<dbReference type="InterPro" id="IPR000082">
    <property type="entry name" value="SEA_dom"/>
</dbReference>
<dbReference type="PANTHER" id="PTHR37999">
    <property type="entry name" value="MUCIN-17"/>
    <property type="match status" value="1"/>
</dbReference>
<dbReference type="PANTHER" id="PTHR37999:SF2">
    <property type="entry name" value="MUCIN-17"/>
    <property type="match status" value="1"/>
</dbReference>
<dbReference type="EMBL" id="JAUZQC010000025">
    <property type="protein sequence ID" value="KAK5848660.1"/>
    <property type="molecule type" value="Genomic_DNA"/>
</dbReference>
<reference evidence="3 4" key="1">
    <citation type="journal article" date="2023" name="Genes (Basel)">
        <title>Chromosome-Level Genome Assembly and Circadian Gene Repertoire of the Patagonia Blennie Eleginops maclovinus-The Closest Ancestral Proxy of Antarctic Cryonotothenioids.</title>
        <authorList>
            <person name="Cheng C.C."/>
            <person name="Rivera-Colon A.G."/>
            <person name="Minhas B.F."/>
            <person name="Wilson L."/>
            <person name="Rayamajhi N."/>
            <person name="Vargas-Chacoff L."/>
            <person name="Catchen J.M."/>
        </authorList>
    </citation>
    <scope>NUCLEOTIDE SEQUENCE [LARGE SCALE GENOMIC DNA]</scope>
    <source>
        <strain evidence="3">JMC-PN-2008</strain>
    </source>
</reference>